<dbReference type="PROSITE" id="PS50262">
    <property type="entry name" value="G_PROTEIN_RECEP_F1_2"/>
    <property type="match status" value="1"/>
</dbReference>
<keyword evidence="5" id="KW-1015">Disulfide bond</keyword>
<feature type="disulfide bond" evidence="5">
    <location>
        <begin position="436"/>
        <end position="445"/>
    </location>
</feature>
<feature type="transmembrane region" description="Helical" evidence="6">
    <location>
        <begin position="485"/>
        <end position="507"/>
    </location>
</feature>
<feature type="transmembrane region" description="Helical" evidence="6">
    <location>
        <begin position="709"/>
        <end position="729"/>
    </location>
</feature>
<evidence type="ECO:0000259" key="7">
    <source>
        <dbReference type="PROSITE" id="PS50026"/>
    </source>
</evidence>
<evidence type="ECO:0000256" key="1">
    <source>
        <dbReference type="ARBA" id="ARBA00004370"/>
    </source>
</evidence>
<evidence type="ECO:0000256" key="6">
    <source>
        <dbReference type="SAM" id="Phobius"/>
    </source>
</evidence>
<comment type="subcellular location">
    <subcellularLocation>
        <location evidence="1">Membrane</location>
    </subcellularLocation>
</comment>
<name>A0A815UPS5_ADIRI</name>
<keyword evidence="2 6" id="KW-0812">Transmembrane</keyword>
<feature type="transmembrane region" description="Helical" evidence="6">
    <location>
        <begin position="741"/>
        <end position="763"/>
    </location>
</feature>
<keyword evidence="3 6" id="KW-1133">Transmembrane helix</keyword>
<comment type="caution">
    <text evidence="5">Lacks conserved residue(s) required for the propagation of feature annotation.</text>
</comment>
<dbReference type="OrthoDB" id="10693811at2759"/>
<dbReference type="AlphaFoldDB" id="A0A815UPS5"/>
<feature type="transmembrane region" description="Helical" evidence="6">
    <location>
        <begin position="611"/>
        <end position="631"/>
    </location>
</feature>
<evidence type="ECO:0008006" key="11">
    <source>
        <dbReference type="Google" id="ProtNLM"/>
    </source>
</evidence>
<dbReference type="PROSITE" id="PS00022">
    <property type="entry name" value="EGF_1"/>
    <property type="match status" value="1"/>
</dbReference>
<dbReference type="InterPro" id="IPR017452">
    <property type="entry name" value="GPCR_Rhodpsn_7TM"/>
</dbReference>
<accession>A0A815UPS5</accession>
<evidence type="ECO:0000313" key="10">
    <source>
        <dbReference type="Proteomes" id="UP000663852"/>
    </source>
</evidence>
<proteinExistence type="predicted"/>
<evidence type="ECO:0000256" key="2">
    <source>
        <dbReference type="ARBA" id="ARBA00022692"/>
    </source>
</evidence>
<dbReference type="GO" id="GO:0016020">
    <property type="term" value="C:membrane"/>
    <property type="evidence" value="ECO:0007669"/>
    <property type="project" value="UniProtKB-SubCell"/>
</dbReference>
<dbReference type="Gene3D" id="1.20.1070.10">
    <property type="entry name" value="Rhodopsin 7-helix transmembrane proteins"/>
    <property type="match status" value="1"/>
</dbReference>
<feature type="transmembrane region" description="Helical" evidence="6">
    <location>
        <begin position="658"/>
        <end position="683"/>
    </location>
</feature>
<evidence type="ECO:0000256" key="4">
    <source>
        <dbReference type="ARBA" id="ARBA00023136"/>
    </source>
</evidence>
<gene>
    <name evidence="9" type="ORF">EDS130_LOCUS43938</name>
</gene>
<keyword evidence="5" id="KW-0245">EGF-like domain</keyword>
<organism evidence="9 10">
    <name type="scientific">Adineta ricciae</name>
    <name type="common">Rotifer</name>
    <dbReference type="NCBI Taxonomy" id="249248"/>
    <lineage>
        <taxon>Eukaryota</taxon>
        <taxon>Metazoa</taxon>
        <taxon>Spiralia</taxon>
        <taxon>Gnathifera</taxon>
        <taxon>Rotifera</taxon>
        <taxon>Eurotatoria</taxon>
        <taxon>Bdelloidea</taxon>
        <taxon>Adinetida</taxon>
        <taxon>Adinetidae</taxon>
        <taxon>Adineta</taxon>
    </lineage>
</organism>
<comment type="caution">
    <text evidence="9">The sequence shown here is derived from an EMBL/GenBank/DDBJ whole genome shotgun (WGS) entry which is preliminary data.</text>
</comment>
<feature type="transmembrane region" description="Helical" evidence="6">
    <location>
        <begin position="519"/>
        <end position="546"/>
    </location>
</feature>
<keyword evidence="4 6" id="KW-0472">Membrane</keyword>
<evidence type="ECO:0000256" key="5">
    <source>
        <dbReference type="PROSITE-ProRule" id="PRU00076"/>
    </source>
</evidence>
<feature type="domain" description="EGF-like" evidence="7">
    <location>
        <begin position="407"/>
        <end position="446"/>
    </location>
</feature>
<dbReference type="SUPFAM" id="SSF81321">
    <property type="entry name" value="Family A G protein-coupled receptor-like"/>
    <property type="match status" value="1"/>
</dbReference>
<dbReference type="SUPFAM" id="SSF57196">
    <property type="entry name" value="EGF/Laminin"/>
    <property type="match status" value="1"/>
</dbReference>
<sequence>MTIDLSKSNSTTIRVVTLLEYHGKIIDFMILSYNAIQLPLKTKQRFYLFYPWSLLKTIREASSKDYTVSFHLYSVSYEKIRLLSVWNYSIKFPFLPAFRVTAQLIYRHSSTCSSQMIESCGSHSIGCHLIDKTIAYCECKPPWYGSRCSERPSIDPCAKHSLYFPAYRSGLNQTEDFICICTGHQKGRTCHISATQNKVSHTFNNNTCYHLTEDNYDLKSSTKYCICAANLYGFNCQLKAATTSLNISNTIADESSILILQLNDWNEDSTRMTISTQQFITTENNSSKIFFAGGSFPDTALLKIYRNNHVNHKRTYDIFVIWQPNILQRQSHHISMENRCYHVEELKNLIPFNNENDQSLNQTMYTLKFYHQPCQHLNISCFYDELAYFCRCHKTYRSAICGLYDFSFERCDYCLNDGTCLFGNKMKDYNDFICQCPRCYHGILCHYRTAQFGYSLETLIASNDYQNEQKNEHLDTNTKFAVWKLIYLSIVIVMMMIGFISNISSYVTLHHSTITRSSIIYFFICICISNQLCLISLVVQIVYILLNEAHFIGNNMINLILCKTIPYAVKTLTYVSKWSMAYVSLTRLHKTTIKESILTSKHLSSADKKQTLFYTVCMFCVIASTTTEIFFHQLVKTKGSMIQCVINYSMFWSRFDTVLLFIHHLVPFVIYVYSFLMTIRLLAQSRSSTQKQSFSVTFVKQMQKCKNQLICPFLMLISTLPQLIIVFAVDCDQWYNMWLRYLILAMYLIAHTPEVLTFILLIYPSTVYKCAFQQTIIGKRLSTILK</sequence>
<evidence type="ECO:0000256" key="3">
    <source>
        <dbReference type="ARBA" id="ARBA00022989"/>
    </source>
</evidence>
<dbReference type="InterPro" id="IPR051830">
    <property type="entry name" value="NOTCH_homolog"/>
</dbReference>
<evidence type="ECO:0000259" key="8">
    <source>
        <dbReference type="PROSITE" id="PS50262"/>
    </source>
</evidence>
<feature type="domain" description="G-protein coupled receptors family 1 profile" evidence="8">
    <location>
        <begin position="501"/>
        <end position="761"/>
    </location>
</feature>
<protein>
    <recommendedName>
        <fullName evidence="11">EGF-like domain-containing protein</fullName>
    </recommendedName>
</protein>
<dbReference type="InterPro" id="IPR000742">
    <property type="entry name" value="EGF"/>
</dbReference>
<evidence type="ECO:0000313" key="9">
    <source>
        <dbReference type="EMBL" id="CAF1521995.1"/>
    </source>
</evidence>
<dbReference type="PANTHER" id="PTHR24033">
    <property type="entry name" value="EGF-LIKE DOMAIN-CONTAINING PROTEIN"/>
    <property type="match status" value="1"/>
</dbReference>
<reference evidence="9" key="1">
    <citation type="submission" date="2021-02" db="EMBL/GenBank/DDBJ databases">
        <authorList>
            <person name="Nowell W R."/>
        </authorList>
    </citation>
    <scope>NUCLEOTIDE SEQUENCE</scope>
</reference>
<dbReference type="EMBL" id="CAJNOJ010000781">
    <property type="protein sequence ID" value="CAF1521995.1"/>
    <property type="molecule type" value="Genomic_DNA"/>
</dbReference>
<dbReference type="Proteomes" id="UP000663852">
    <property type="component" value="Unassembled WGS sequence"/>
</dbReference>
<dbReference type="PROSITE" id="PS50026">
    <property type="entry name" value="EGF_3"/>
    <property type="match status" value="1"/>
</dbReference>
<dbReference type="PANTHER" id="PTHR24033:SF151">
    <property type="entry name" value="NOTCH 2"/>
    <property type="match status" value="1"/>
</dbReference>